<keyword evidence="2" id="KW-0560">Oxidoreductase</keyword>
<dbReference type="InterPro" id="IPR029032">
    <property type="entry name" value="AhpD-like"/>
</dbReference>
<proteinExistence type="predicted"/>
<feature type="domain" description="Carboxymuconolactone decarboxylase-like" evidence="1">
    <location>
        <begin position="74"/>
        <end position="126"/>
    </location>
</feature>
<keyword evidence="2" id="KW-0575">Peroxidase</keyword>
<evidence type="ECO:0000259" key="1">
    <source>
        <dbReference type="Pfam" id="PF02627"/>
    </source>
</evidence>
<evidence type="ECO:0000313" key="2">
    <source>
        <dbReference type="EMBL" id="SDF19858.1"/>
    </source>
</evidence>
<dbReference type="Pfam" id="PF02627">
    <property type="entry name" value="CMD"/>
    <property type="match status" value="1"/>
</dbReference>
<reference evidence="2 3" key="1">
    <citation type="submission" date="2016-10" db="EMBL/GenBank/DDBJ databases">
        <authorList>
            <person name="de Groot N.N."/>
        </authorList>
    </citation>
    <scope>NUCLEOTIDE SEQUENCE [LARGE SCALE GENOMIC DNA]</scope>
    <source>
        <strain evidence="2 3">DSM 23421</strain>
    </source>
</reference>
<gene>
    <name evidence="2" type="ORF">SAMN05421636_1189</name>
</gene>
<accession>A0A1G7J4T4</accession>
<dbReference type="InterPro" id="IPR003779">
    <property type="entry name" value="CMD-like"/>
</dbReference>
<sequence length="207" mass="23059">MYGLSNVNYSELKNQIMSNETFHIGLEPVTLSNADEQQNQILEKAKKANGMIPNMYKNMVNLPGLQDTYDTGYAHFRQSSGFTPAEQEVVFLTSSIENGCGYCTAAHSYLADEVSKTPVEVTNAIREGKQIPNTKLRALSEFTKVMHETRGNPSPQQAQVFLDAGYTEKNILAIILAMAVKTISNYSNHIFHTEIDEAFSGRKLENV</sequence>
<name>A0A1G7J4T4_9FLAO</name>
<protein>
    <submittedName>
        <fullName evidence="2">Uncharacterized peroxidase-related enzyme</fullName>
    </submittedName>
</protein>
<dbReference type="GO" id="GO:0051920">
    <property type="term" value="F:peroxiredoxin activity"/>
    <property type="evidence" value="ECO:0007669"/>
    <property type="project" value="InterPro"/>
</dbReference>
<dbReference type="NCBIfam" id="TIGR00778">
    <property type="entry name" value="ahpD_dom"/>
    <property type="match status" value="1"/>
</dbReference>
<dbReference type="STRING" id="641691.SAMN05421636_1189"/>
<dbReference type="EMBL" id="FNAO01000018">
    <property type="protein sequence ID" value="SDF19858.1"/>
    <property type="molecule type" value="Genomic_DNA"/>
</dbReference>
<keyword evidence="3" id="KW-1185">Reference proteome</keyword>
<dbReference type="InterPro" id="IPR004675">
    <property type="entry name" value="AhpD_core"/>
</dbReference>
<dbReference type="PANTHER" id="PTHR35446:SF3">
    <property type="entry name" value="CMD DOMAIN-CONTAINING PROTEIN"/>
    <property type="match status" value="1"/>
</dbReference>
<dbReference type="SUPFAM" id="SSF69118">
    <property type="entry name" value="AhpD-like"/>
    <property type="match status" value="1"/>
</dbReference>
<dbReference type="Gene3D" id="1.20.1290.10">
    <property type="entry name" value="AhpD-like"/>
    <property type="match status" value="1"/>
</dbReference>
<dbReference type="AlphaFoldDB" id="A0A1G7J4T4"/>
<evidence type="ECO:0000313" key="3">
    <source>
        <dbReference type="Proteomes" id="UP000199109"/>
    </source>
</evidence>
<organism evidence="2 3">
    <name type="scientific">Pricia antarctica</name>
    <dbReference type="NCBI Taxonomy" id="641691"/>
    <lineage>
        <taxon>Bacteria</taxon>
        <taxon>Pseudomonadati</taxon>
        <taxon>Bacteroidota</taxon>
        <taxon>Flavobacteriia</taxon>
        <taxon>Flavobacteriales</taxon>
        <taxon>Flavobacteriaceae</taxon>
        <taxon>Pricia</taxon>
    </lineage>
</organism>
<dbReference type="PANTHER" id="PTHR35446">
    <property type="entry name" value="SI:CH211-175M2.5"/>
    <property type="match status" value="1"/>
</dbReference>
<dbReference type="Proteomes" id="UP000199109">
    <property type="component" value="Unassembled WGS sequence"/>
</dbReference>